<dbReference type="EMBL" id="JAGGMS010000001">
    <property type="protein sequence ID" value="MBP2181858.1"/>
    <property type="molecule type" value="Genomic_DNA"/>
</dbReference>
<sequence length="479" mass="50489">MTEWVSNTGLRLRDLVPAECRADWVRRGFCPDRDLFSLFADHAAAQPDRPAVIDSRGVLDYAELLGLVERAAAGLHRAGFGHRDVVGIHLPNGRDAVAVELAVYALGAVALPIPQSSGARDLRALLEKARARGLITAVPYASGSWPRPYLDPEHPARFLVSSGSEAEPKMVAYSHNAFAGGRANYVRALGPGPMRNLVLVPLASSFGSCGVPVGIAALGSTLIVQDSFDAAGAVRAMTTHRPTHVFAVPTMLGRMTAVPAGSCEELSGLDALVASGAALPGSVRRACETRFGRRVVAVYGSSDGVNCRDGVPDPAVAGIRTVGGEIQARGPMSPLCYVGAPELDARYRTADGWVRTGDLGRIDVRGRLHVLGRKRQVVIRGGYNISPAEVEGELGAHPAIAEVACVGVPDTDLGERLCACVVPREGGLTLSALTGFLEARGLERRKLPESLVLLPELPLGPTGKICRTSLRTLVSAHGR</sequence>
<dbReference type="Gene3D" id="3.30.300.30">
    <property type="match status" value="1"/>
</dbReference>
<dbReference type="Proteomes" id="UP000741013">
    <property type="component" value="Unassembled WGS sequence"/>
</dbReference>
<reference evidence="5 6" key="1">
    <citation type="submission" date="2021-03" db="EMBL/GenBank/DDBJ databases">
        <title>Sequencing the genomes of 1000 actinobacteria strains.</title>
        <authorList>
            <person name="Klenk H.-P."/>
        </authorList>
    </citation>
    <scope>NUCLEOTIDE SEQUENCE [LARGE SCALE GENOMIC DNA]</scope>
    <source>
        <strain evidence="5 6">DSM 45510</strain>
    </source>
</reference>
<evidence type="ECO:0000256" key="2">
    <source>
        <dbReference type="ARBA" id="ARBA00022598"/>
    </source>
</evidence>
<evidence type="ECO:0000256" key="1">
    <source>
        <dbReference type="ARBA" id="ARBA00006432"/>
    </source>
</evidence>
<dbReference type="Gene3D" id="3.40.50.12780">
    <property type="entry name" value="N-terminal domain of ligase-like"/>
    <property type="match status" value="1"/>
</dbReference>
<dbReference type="Pfam" id="PF13193">
    <property type="entry name" value="AMP-binding_C"/>
    <property type="match status" value="1"/>
</dbReference>
<dbReference type="Pfam" id="PF00501">
    <property type="entry name" value="AMP-binding"/>
    <property type="match status" value="2"/>
</dbReference>
<keyword evidence="6" id="KW-1185">Reference proteome</keyword>
<name>A0ABS4PRB5_9PSEU</name>
<evidence type="ECO:0000259" key="4">
    <source>
        <dbReference type="Pfam" id="PF13193"/>
    </source>
</evidence>
<dbReference type="InterPro" id="IPR025110">
    <property type="entry name" value="AMP-bd_C"/>
</dbReference>
<dbReference type="SUPFAM" id="SSF56801">
    <property type="entry name" value="Acetyl-CoA synthetase-like"/>
    <property type="match status" value="1"/>
</dbReference>
<dbReference type="InterPro" id="IPR000873">
    <property type="entry name" value="AMP-dep_synth/lig_dom"/>
</dbReference>
<organism evidence="5 6">
    <name type="scientific">Amycolatopsis magusensis</name>
    <dbReference type="NCBI Taxonomy" id="882444"/>
    <lineage>
        <taxon>Bacteria</taxon>
        <taxon>Bacillati</taxon>
        <taxon>Actinomycetota</taxon>
        <taxon>Actinomycetes</taxon>
        <taxon>Pseudonocardiales</taxon>
        <taxon>Pseudonocardiaceae</taxon>
        <taxon>Amycolatopsis</taxon>
    </lineage>
</organism>
<dbReference type="RefSeq" id="WP_209665227.1">
    <property type="nucleotide sequence ID" value="NZ_JAGGMS010000001.1"/>
</dbReference>
<dbReference type="GO" id="GO:0016874">
    <property type="term" value="F:ligase activity"/>
    <property type="evidence" value="ECO:0007669"/>
    <property type="project" value="UniProtKB-KW"/>
</dbReference>
<feature type="domain" description="AMP-dependent synthetase/ligase" evidence="3">
    <location>
        <begin position="148"/>
        <end position="303"/>
    </location>
</feature>
<dbReference type="InterPro" id="IPR042099">
    <property type="entry name" value="ANL_N_sf"/>
</dbReference>
<dbReference type="InterPro" id="IPR045851">
    <property type="entry name" value="AMP-bd_C_sf"/>
</dbReference>
<comment type="caution">
    <text evidence="5">The sequence shown here is derived from an EMBL/GenBank/DDBJ whole genome shotgun (WGS) entry which is preliminary data.</text>
</comment>
<keyword evidence="2 5" id="KW-0436">Ligase</keyword>
<gene>
    <name evidence="5" type="ORF">JOM49_003384</name>
</gene>
<feature type="domain" description="AMP-binding enzyme C-terminal" evidence="4">
    <location>
        <begin position="389"/>
        <end position="464"/>
    </location>
</feature>
<accession>A0ABS4PRB5</accession>
<evidence type="ECO:0000313" key="5">
    <source>
        <dbReference type="EMBL" id="MBP2181858.1"/>
    </source>
</evidence>
<evidence type="ECO:0000313" key="6">
    <source>
        <dbReference type="Proteomes" id="UP000741013"/>
    </source>
</evidence>
<evidence type="ECO:0000259" key="3">
    <source>
        <dbReference type="Pfam" id="PF00501"/>
    </source>
</evidence>
<comment type="similarity">
    <text evidence="1">Belongs to the ATP-dependent AMP-binding enzyme family.</text>
</comment>
<dbReference type="PANTHER" id="PTHR43201">
    <property type="entry name" value="ACYL-COA SYNTHETASE"/>
    <property type="match status" value="1"/>
</dbReference>
<protein>
    <submittedName>
        <fullName evidence="5">Acyl-CoA synthetase (AMP-forming)/AMP-acid ligase II</fullName>
    </submittedName>
</protein>
<dbReference type="PANTHER" id="PTHR43201:SF5">
    <property type="entry name" value="MEDIUM-CHAIN ACYL-COA LIGASE ACSF2, MITOCHONDRIAL"/>
    <property type="match status" value="1"/>
</dbReference>
<proteinExistence type="inferred from homology"/>
<feature type="domain" description="AMP-dependent synthetase/ligase" evidence="3">
    <location>
        <begin position="39"/>
        <end position="136"/>
    </location>
</feature>